<reference evidence="1 2" key="1">
    <citation type="submission" date="2024-04" db="EMBL/GenBank/DDBJ databases">
        <authorList>
            <person name="Fracassetti M."/>
        </authorList>
    </citation>
    <scope>NUCLEOTIDE SEQUENCE [LARGE SCALE GENOMIC DNA]</scope>
</reference>
<dbReference type="SUPFAM" id="SSF81606">
    <property type="entry name" value="PP2C-like"/>
    <property type="match status" value="1"/>
</dbReference>
<dbReference type="AlphaFoldDB" id="A0AAV2D6Q5"/>
<dbReference type="Proteomes" id="UP001497516">
    <property type="component" value="Chromosome 2"/>
</dbReference>
<accession>A0AAV2D6Q5</accession>
<protein>
    <recommendedName>
        <fullName evidence="3">Protein-serine/threonine phosphatase</fullName>
    </recommendedName>
</protein>
<proteinExistence type="predicted"/>
<name>A0AAV2D6Q5_9ROSI</name>
<dbReference type="EMBL" id="OZ034815">
    <property type="protein sequence ID" value="CAL1368709.1"/>
    <property type="molecule type" value="Genomic_DNA"/>
</dbReference>
<keyword evidence="2" id="KW-1185">Reference proteome</keyword>
<organism evidence="1 2">
    <name type="scientific">Linum trigynum</name>
    <dbReference type="NCBI Taxonomy" id="586398"/>
    <lineage>
        <taxon>Eukaryota</taxon>
        <taxon>Viridiplantae</taxon>
        <taxon>Streptophyta</taxon>
        <taxon>Embryophyta</taxon>
        <taxon>Tracheophyta</taxon>
        <taxon>Spermatophyta</taxon>
        <taxon>Magnoliopsida</taxon>
        <taxon>eudicotyledons</taxon>
        <taxon>Gunneridae</taxon>
        <taxon>Pentapetalae</taxon>
        <taxon>rosids</taxon>
        <taxon>fabids</taxon>
        <taxon>Malpighiales</taxon>
        <taxon>Linaceae</taxon>
        <taxon>Linum</taxon>
    </lineage>
</organism>
<evidence type="ECO:0000313" key="1">
    <source>
        <dbReference type="EMBL" id="CAL1368709.1"/>
    </source>
</evidence>
<evidence type="ECO:0000313" key="2">
    <source>
        <dbReference type="Proteomes" id="UP001497516"/>
    </source>
</evidence>
<gene>
    <name evidence="1" type="ORF">LTRI10_LOCUS11701</name>
</gene>
<sequence length="96" mass="11031">MLLVSCQMRSSLRHWFNLEQVNYGPKFSSEKHMLLPPQSAQLPFVLWSFRIVAMLERNGMLKITNVGDCGLKLIHEGQIIFSTSPHKNTILIVHIN</sequence>
<evidence type="ECO:0008006" key="3">
    <source>
        <dbReference type="Google" id="ProtNLM"/>
    </source>
</evidence>
<dbReference type="InterPro" id="IPR036457">
    <property type="entry name" value="PPM-type-like_dom_sf"/>
</dbReference>